<name>A0A085NIU2_9BILA</name>
<evidence type="ECO:0000256" key="1">
    <source>
        <dbReference type="ARBA" id="ARBA00004656"/>
    </source>
</evidence>
<dbReference type="AlphaFoldDB" id="A0A085NIU2"/>
<comment type="similarity">
    <text evidence="2">Belongs to the BORCS7 family.</text>
</comment>
<dbReference type="InterPro" id="IPR032143">
    <property type="entry name" value="BORCS7"/>
</dbReference>
<gene>
    <name evidence="6" type="ORF">M514_18537</name>
</gene>
<evidence type="ECO:0000256" key="4">
    <source>
        <dbReference type="ARBA" id="ARBA00023136"/>
    </source>
</evidence>
<evidence type="ECO:0000256" key="5">
    <source>
        <dbReference type="ARBA" id="ARBA00023228"/>
    </source>
</evidence>
<keyword evidence="4" id="KW-0472">Membrane</keyword>
<reference evidence="6" key="1">
    <citation type="journal article" date="2014" name="Nat. Genet.">
        <title>Genome and transcriptome of the porcine whipworm Trichuris suis.</title>
        <authorList>
            <person name="Jex A.R."/>
            <person name="Nejsum P."/>
            <person name="Schwarz E.M."/>
            <person name="Hu L."/>
            <person name="Young N.D."/>
            <person name="Hall R.S."/>
            <person name="Korhonen P.K."/>
            <person name="Liao S."/>
            <person name="Thamsborg S."/>
            <person name="Xia J."/>
            <person name="Xu P."/>
            <person name="Wang S."/>
            <person name="Scheerlinck J.P."/>
            <person name="Hofmann A."/>
            <person name="Sternberg P.W."/>
            <person name="Wang J."/>
            <person name="Gasser R.B."/>
        </authorList>
    </citation>
    <scope>NUCLEOTIDE SEQUENCE [LARGE SCALE GENOMIC DNA]</scope>
    <source>
        <strain evidence="6">DCEP-RM93F</strain>
    </source>
</reference>
<protein>
    <recommendedName>
        <fullName evidence="3">BLOC-1-related complex subunit 7</fullName>
    </recommendedName>
</protein>
<dbReference type="Pfam" id="PF16088">
    <property type="entry name" value="BORCS7"/>
    <property type="match status" value="1"/>
</dbReference>
<dbReference type="GO" id="GO:0099078">
    <property type="term" value="C:BORC complex"/>
    <property type="evidence" value="ECO:0007669"/>
    <property type="project" value="TreeGrafter"/>
</dbReference>
<evidence type="ECO:0000256" key="3">
    <source>
        <dbReference type="ARBA" id="ARBA00022295"/>
    </source>
</evidence>
<sequence length="82" mass="8932">MSRRSRTDGKVALAAKINQSIESLNAAFKQTVKGSHSSEILTAAIRNFVQQENVIQNSQRHSLLGFGGGRVAPVKRSELLAR</sequence>
<dbReference type="Proteomes" id="UP000030758">
    <property type="component" value="Unassembled WGS sequence"/>
</dbReference>
<accession>A0A085NIU2</accession>
<dbReference type="EMBL" id="KL367496">
    <property type="protein sequence ID" value="KFD69388.1"/>
    <property type="molecule type" value="Genomic_DNA"/>
</dbReference>
<dbReference type="GO" id="GO:0005765">
    <property type="term" value="C:lysosomal membrane"/>
    <property type="evidence" value="ECO:0007669"/>
    <property type="project" value="UniProtKB-SubCell"/>
</dbReference>
<evidence type="ECO:0000256" key="2">
    <source>
        <dbReference type="ARBA" id="ARBA00005433"/>
    </source>
</evidence>
<evidence type="ECO:0000313" key="6">
    <source>
        <dbReference type="EMBL" id="KFD69388.1"/>
    </source>
</evidence>
<keyword evidence="5" id="KW-0458">Lysosome</keyword>
<proteinExistence type="inferred from homology"/>
<dbReference type="PANTHER" id="PTHR31397">
    <property type="entry name" value="BLOC-1-RELATED COMPLEX SUBUNIT 7 BORSC7"/>
    <property type="match status" value="1"/>
</dbReference>
<organism evidence="6">
    <name type="scientific">Trichuris suis</name>
    <name type="common">pig whipworm</name>
    <dbReference type="NCBI Taxonomy" id="68888"/>
    <lineage>
        <taxon>Eukaryota</taxon>
        <taxon>Metazoa</taxon>
        <taxon>Ecdysozoa</taxon>
        <taxon>Nematoda</taxon>
        <taxon>Enoplea</taxon>
        <taxon>Dorylaimia</taxon>
        <taxon>Trichinellida</taxon>
        <taxon>Trichuridae</taxon>
        <taxon>Trichuris</taxon>
    </lineage>
</organism>
<comment type="subcellular location">
    <subcellularLocation>
        <location evidence="1">Lysosome membrane</location>
    </subcellularLocation>
</comment>
<dbReference type="PANTHER" id="PTHR31397:SF1">
    <property type="entry name" value="BLOC-1-RELATED COMPLEX SUBUNIT 7"/>
    <property type="match status" value="1"/>
</dbReference>